<accession>A0A5B8IXE0</accession>
<protein>
    <submittedName>
        <fullName evidence="4">DUF4174 domain-containing protein</fullName>
    </submittedName>
</protein>
<dbReference type="InterPro" id="IPR025232">
    <property type="entry name" value="DUF4174"/>
</dbReference>
<dbReference type="Pfam" id="PF13778">
    <property type="entry name" value="DUF4174"/>
    <property type="match status" value="1"/>
</dbReference>
<dbReference type="OrthoDB" id="7362103at2"/>
<dbReference type="RefSeq" id="WP_146364949.1">
    <property type="nucleotide sequence ID" value="NZ_CP042261.1"/>
</dbReference>
<evidence type="ECO:0000259" key="3">
    <source>
        <dbReference type="Pfam" id="PF13778"/>
    </source>
</evidence>
<evidence type="ECO:0000313" key="4">
    <source>
        <dbReference type="EMBL" id="QDY69571.1"/>
    </source>
</evidence>
<reference evidence="4 5" key="1">
    <citation type="submission" date="2019-07" db="EMBL/GenBank/DDBJ databases">
        <title>Litoreibacter alkalisoli sp. nov., isolated from saline-alkaline soil.</title>
        <authorList>
            <person name="Wang S."/>
            <person name="Xu L."/>
            <person name="Xing Y.-T."/>
            <person name="Sun J.-Q."/>
        </authorList>
    </citation>
    <scope>NUCLEOTIDE SEQUENCE [LARGE SCALE GENOMIC DNA]</scope>
    <source>
        <strain evidence="4 5">LN3S51</strain>
    </source>
</reference>
<dbReference type="EMBL" id="CP042261">
    <property type="protein sequence ID" value="QDY69571.1"/>
    <property type="molecule type" value="Genomic_DNA"/>
</dbReference>
<proteinExistence type="predicted"/>
<sequence length="146" mass="16870">MRSLVIAVISALVLVYPAIAQEVTDDRPLVTQTDDLEQFLWIARPVVVFADTANDPRFIQQMDLLNREKDALFRRDVVVLTDTDPDAESELRRQLRPHGFSLVVIGKDGQVELRKPSPWHVRELTRAIDKMPLRQQEMREQRRGEG</sequence>
<name>A0A5B8IXE0_9RHOB</name>
<evidence type="ECO:0000313" key="5">
    <source>
        <dbReference type="Proteomes" id="UP000318483"/>
    </source>
</evidence>
<organism evidence="4 5">
    <name type="scientific">Qingshengfaniella alkalisoli</name>
    <dbReference type="NCBI Taxonomy" id="2599296"/>
    <lineage>
        <taxon>Bacteria</taxon>
        <taxon>Pseudomonadati</taxon>
        <taxon>Pseudomonadota</taxon>
        <taxon>Alphaproteobacteria</taxon>
        <taxon>Rhodobacterales</taxon>
        <taxon>Paracoccaceae</taxon>
        <taxon>Qingshengfaniella</taxon>
    </lineage>
</organism>
<evidence type="ECO:0000256" key="1">
    <source>
        <dbReference type="ARBA" id="ARBA00022729"/>
    </source>
</evidence>
<dbReference type="Proteomes" id="UP000318483">
    <property type="component" value="Chromosome"/>
</dbReference>
<keyword evidence="5" id="KW-1185">Reference proteome</keyword>
<feature type="signal peptide" evidence="2">
    <location>
        <begin position="1"/>
        <end position="20"/>
    </location>
</feature>
<gene>
    <name evidence="4" type="ORF">FPZ52_08010</name>
</gene>
<keyword evidence="1 2" id="KW-0732">Signal</keyword>
<feature type="domain" description="DUF4174" evidence="3">
    <location>
        <begin position="36"/>
        <end position="137"/>
    </location>
</feature>
<evidence type="ECO:0000256" key="2">
    <source>
        <dbReference type="SAM" id="SignalP"/>
    </source>
</evidence>
<feature type="chain" id="PRO_5022791124" evidence="2">
    <location>
        <begin position="21"/>
        <end position="146"/>
    </location>
</feature>
<dbReference type="AlphaFoldDB" id="A0A5B8IXE0"/>
<dbReference type="KEGG" id="lit:FPZ52_08010"/>